<dbReference type="RefSeq" id="WP_039311613.1">
    <property type="nucleotide sequence ID" value="NZ_CP006905.1"/>
</dbReference>
<sequence length="380" mass="44143">MIKKVTTLIVCTFLLISGIYGCTDKKEFNLDDFKLEKKGEKYIIPKDGVIYCELEDDKFLFNTIDDNEKIKNGKDNVLFLYDLNSQKAEKYLETINKDYIFRQVYNVSNKWLVWIESSIKRDVISSVTTSDKYIIGAKDLETGEVFKIKEMKGSQSKDTIVDIPSEILFDKETIAYKSMSEFGSTYSEAVETFNLRTREPRIEHTISDFFKRRISDVSLKNGKIAYCEYPYDSKLDLKSEVYYYDLGSKKKVILNEDAKDMEMTDVFITNKGIYLNKYLLGKELTETSIEFIDLENKKEKNIYKESDFGDIGTFPIVKYEIGDKLFLESTLGIKIYDTKKGEIVPIDSKLKYLEPLGDYAIVEYNNGEETERCLIKINKN</sequence>
<organism evidence="1 2">
    <name type="scientific">Clostridium baratii str. Sullivan</name>
    <dbReference type="NCBI Taxonomy" id="1415775"/>
    <lineage>
        <taxon>Bacteria</taxon>
        <taxon>Bacillati</taxon>
        <taxon>Bacillota</taxon>
        <taxon>Clostridia</taxon>
        <taxon>Eubacteriales</taxon>
        <taxon>Clostridiaceae</taxon>
        <taxon>Clostridium</taxon>
    </lineage>
</organism>
<dbReference type="STRING" id="1561.NPD11_2320"/>
<keyword evidence="1" id="KW-0449">Lipoprotein</keyword>
<dbReference type="Proteomes" id="UP000030635">
    <property type="component" value="Chromosome"/>
</dbReference>
<keyword evidence="2" id="KW-1185">Reference proteome</keyword>
<gene>
    <name evidence="1" type="ORF">U729_670</name>
</gene>
<proteinExistence type="predicted"/>
<name>A0A0A7FRU0_9CLOT</name>
<dbReference type="EMBL" id="CP006905">
    <property type="protein sequence ID" value="AIY82268.1"/>
    <property type="molecule type" value="Genomic_DNA"/>
</dbReference>
<accession>A0A0A7FRU0</accession>
<evidence type="ECO:0000313" key="1">
    <source>
        <dbReference type="EMBL" id="AIY82268.1"/>
    </source>
</evidence>
<dbReference type="AlphaFoldDB" id="A0A0A7FRU0"/>
<protein>
    <submittedName>
        <fullName evidence="1">Putative lipoprotein</fullName>
    </submittedName>
</protein>
<dbReference type="SUPFAM" id="SSF82171">
    <property type="entry name" value="DPP6 N-terminal domain-like"/>
    <property type="match status" value="1"/>
</dbReference>
<evidence type="ECO:0000313" key="2">
    <source>
        <dbReference type="Proteomes" id="UP000030635"/>
    </source>
</evidence>
<dbReference type="KEGG" id="cbv:U729_670"/>
<dbReference type="HOGENOM" id="CLU_727034_0_0_9"/>
<dbReference type="PROSITE" id="PS51257">
    <property type="entry name" value="PROKAR_LIPOPROTEIN"/>
    <property type="match status" value="1"/>
</dbReference>
<reference evidence="1 2" key="1">
    <citation type="journal article" date="2015" name="Infect. Genet. Evol.">
        <title>Genomic sequences of six botulinum neurotoxin-producing strains representing three clostridial species illustrate the mobility and diversity of botulinum neurotoxin genes.</title>
        <authorList>
            <person name="Smith T.J."/>
            <person name="Hill K.K."/>
            <person name="Xie G."/>
            <person name="Foley B.T."/>
            <person name="Williamson C.H."/>
            <person name="Foster J.T."/>
            <person name="Johnson S.L."/>
            <person name="Chertkov O."/>
            <person name="Teshima H."/>
            <person name="Gibbons H.S."/>
            <person name="Johnsky L.A."/>
            <person name="Karavis M.A."/>
            <person name="Smith L.A."/>
        </authorList>
    </citation>
    <scope>NUCLEOTIDE SEQUENCE [LARGE SCALE GENOMIC DNA]</scope>
    <source>
        <strain evidence="1 2">Sullivan</strain>
    </source>
</reference>